<dbReference type="Proteomes" id="UP000634805">
    <property type="component" value="Unassembled WGS sequence"/>
</dbReference>
<dbReference type="InterPro" id="IPR006074">
    <property type="entry name" value="GTP1-OBG_CS"/>
</dbReference>
<dbReference type="PRINTS" id="PR00326">
    <property type="entry name" value="GTP1OBG"/>
</dbReference>
<dbReference type="InterPro" id="IPR027417">
    <property type="entry name" value="P-loop_NTPase"/>
</dbReference>
<dbReference type="InterPro" id="IPR045001">
    <property type="entry name" value="DRG"/>
</dbReference>
<dbReference type="InterPro" id="IPR031662">
    <property type="entry name" value="GTP-binding_2"/>
</dbReference>
<dbReference type="AlphaFoldDB" id="A0A811TAV9"/>
<keyword evidence="2" id="KW-0342">GTP-binding</keyword>
<name>A0A811TAV9_9EURY</name>
<dbReference type="GO" id="GO:0005525">
    <property type="term" value="F:GTP binding"/>
    <property type="evidence" value="ECO:0007669"/>
    <property type="project" value="UniProtKB-KW"/>
</dbReference>
<dbReference type="InterPro" id="IPR004095">
    <property type="entry name" value="TGS"/>
</dbReference>
<dbReference type="InterPro" id="IPR031167">
    <property type="entry name" value="G_OBG"/>
</dbReference>
<dbReference type="Pfam" id="PF02824">
    <property type="entry name" value="TGS"/>
    <property type="match status" value="1"/>
</dbReference>
<dbReference type="PROSITE" id="PS51880">
    <property type="entry name" value="TGS"/>
    <property type="match status" value="1"/>
</dbReference>
<evidence type="ECO:0000256" key="2">
    <source>
        <dbReference type="ARBA" id="ARBA00023134"/>
    </source>
</evidence>
<dbReference type="InterPro" id="IPR012676">
    <property type="entry name" value="TGS-like"/>
</dbReference>
<dbReference type="CDD" id="cd01896">
    <property type="entry name" value="DRG"/>
    <property type="match status" value="1"/>
</dbReference>
<dbReference type="InterPro" id="IPR006073">
    <property type="entry name" value="GTP-bd"/>
</dbReference>
<dbReference type="NCBIfam" id="TIGR00231">
    <property type="entry name" value="small_GTP"/>
    <property type="match status" value="1"/>
</dbReference>
<comment type="caution">
    <text evidence="5">The sequence shown here is derived from an EMBL/GenBank/DDBJ whole genome shotgun (WGS) entry which is preliminary data.</text>
</comment>
<dbReference type="PROSITE" id="PS00905">
    <property type="entry name" value="GTP1_OBG"/>
    <property type="match status" value="1"/>
</dbReference>
<gene>
    <name evidence="5" type="primary">obg_2</name>
    <name evidence="5" type="ORF">EMLJLAPB_00860</name>
</gene>
<organism evidence="5 6">
    <name type="scientific">Candidatus Argoarchaeum ethanivorans</name>
    <dbReference type="NCBI Taxonomy" id="2608793"/>
    <lineage>
        <taxon>Archaea</taxon>
        <taxon>Methanobacteriati</taxon>
        <taxon>Methanobacteriota</taxon>
        <taxon>Stenosarchaea group</taxon>
        <taxon>Methanomicrobia</taxon>
        <taxon>Methanosarcinales</taxon>
        <taxon>Methanosarcinales incertae sedis</taxon>
        <taxon>GOM Arc I cluster</taxon>
        <taxon>Candidatus Argoarchaeum</taxon>
    </lineage>
</organism>
<keyword evidence="5" id="KW-0378">Hydrolase</keyword>
<dbReference type="Gene3D" id="3.10.20.30">
    <property type="match status" value="1"/>
</dbReference>
<dbReference type="SUPFAM" id="SSF81271">
    <property type="entry name" value="TGS-like"/>
    <property type="match status" value="1"/>
</dbReference>
<proteinExistence type="predicted"/>
<evidence type="ECO:0000259" key="4">
    <source>
        <dbReference type="PROSITE" id="PS51880"/>
    </source>
</evidence>
<dbReference type="FunFam" id="3.10.20.30:FF:000003">
    <property type="entry name" value="Developmentally-regulated GTP-binding protein 1"/>
    <property type="match status" value="1"/>
</dbReference>
<reference evidence="5" key="1">
    <citation type="submission" date="2020-10" db="EMBL/GenBank/DDBJ databases">
        <authorList>
            <person name="Hahn C.J."/>
            <person name="Laso-Perez R."/>
            <person name="Vulcano F."/>
            <person name="Vaziourakis K.-M."/>
            <person name="Stokke R."/>
            <person name="Steen I.H."/>
            <person name="Teske A."/>
            <person name="Boetius A."/>
            <person name="Liebeke M."/>
            <person name="Amann R."/>
            <person name="Knittel K."/>
        </authorList>
    </citation>
    <scope>NUCLEOTIDE SEQUENCE</scope>
    <source>
        <strain evidence="5">Gfbio:e3339647-f889-4370-9287-4fb5cb688e4c:AG392D22_GoMArc1</strain>
    </source>
</reference>
<dbReference type="PROSITE" id="PS51710">
    <property type="entry name" value="G_OBG"/>
    <property type="match status" value="1"/>
</dbReference>
<dbReference type="Gene3D" id="3.40.50.300">
    <property type="entry name" value="P-loop containing nucleotide triphosphate hydrolases"/>
    <property type="match status" value="1"/>
</dbReference>
<dbReference type="InterPro" id="IPR005225">
    <property type="entry name" value="Small_GTP-bd"/>
</dbReference>
<dbReference type="Pfam" id="PF16897">
    <property type="entry name" value="MMR_HSR1_Xtn"/>
    <property type="match status" value="1"/>
</dbReference>
<dbReference type="EC" id="3.6.5.-" evidence="5"/>
<dbReference type="GO" id="GO:0003924">
    <property type="term" value="F:GTPase activity"/>
    <property type="evidence" value="ECO:0007669"/>
    <property type="project" value="InterPro"/>
</dbReference>
<dbReference type="SUPFAM" id="SSF52540">
    <property type="entry name" value="P-loop containing nucleoside triphosphate hydrolases"/>
    <property type="match status" value="1"/>
</dbReference>
<dbReference type="Pfam" id="PF01926">
    <property type="entry name" value="MMR_HSR1"/>
    <property type="match status" value="1"/>
</dbReference>
<evidence type="ECO:0000313" key="5">
    <source>
        <dbReference type="EMBL" id="CAD6494606.1"/>
    </source>
</evidence>
<dbReference type="CDD" id="cd01666">
    <property type="entry name" value="TGS_DRG"/>
    <property type="match status" value="1"/>
</dbReference>
<dbReference type="PANTHER" id="PTHR43127">
    <property type="entry name" value="DEVELOPMENTALLY-REGULATED GTP-BINDING PROTEIN 2"/>
    <property type="match status" value="1"/>
</dbReference>
<feature type="domain" description="TGS" evidence="4">
    <location>
        <begin position="286"/>
        <end position="361"/>
    </location>
</feature>
<sequence>MSVEDDISAVEEEIKTTSYNKATSHHIGKLKAKLARLKEEYLKKASMKGGGDGFAVRKSGHATVVLVGVPSVGKSTLLNCLTGAESAVAAFEFTTLTTVPGMMEYKGAQIQILDIPGLIKGAARGGGRGREVISVIRSADMVLIMLDVFSPGEYHVLMRELYDAGIRVNARPSDVVIKQKTRGGIHISSTIQNTIPRRVIKSVLSEYKTHNAEVLIREDITVDQLIDAIHGNRRYVPGLIVVNKVDLSDANMRDNARELFPDALFISANRNLNIELLKEMIFNTLGFIRVYLKPQGEAADLDEPLIVRSGANVGEVCNQLHRDFRRNFRYAQAWGDSAKHAGQRVGINHILKDGDILSIIMKR</sequence>
<keyword evidence="1" id="KW-0547">Nucleotide-binding</keyword>
<evidence type="ECO:0000259" key="3">
    <source>
        <dbReference type="PROSITE" id="PS51710"/>
    </source>
</evidence>
<evidence type="ECO:0000313" key="6">
    <source>
        <dbReference type="Proteomes" id="UP000634805"/>
    </source>
</evidence>
<protein>
    <submittedName>
        <fullName evidence="5">GTPase Obg</fullName>
        <ecNumber evidence="5">3.6.5.-</ecNumber>
    </submittedName>
</protein>
<dbReference type="EMBL" id="CAJHIS010000026">
    <property type="protein sequence ID" value="CAD6494606.1"/>
    <property type="molecule type" value="Genomic_DNA"/>
</dbReference>
<dbReference type="InterPro" id="IPR012675">
    <property type="entry name" value="Beta-grasp_dom_sf"/>
</dbReference>
<evidence type="ECO:0000256" key="1">
    <source>
        <dbReference type="ARBA" id="ARBA00022741"/>
    </source>
</evidence>
<feature type="domain" description="OBG-type G" evidence="3">
    <location>
        <begin position="62"/>
        <end position="286"/>
    </location>
</feature>
<accession>A0A811TAV9</accession>
<dbReference type="Gene3D" id="6.10.140.1070">
    <property type="match status" value="1"/>
</dbReference>